<dbReference type="InterPro" id="IPR010987">
    <property type="entry name" value="Glutathione-S-Trfase_C-like"/>
</dbReference>
<gene>
    <name evidence="4" type="ORF">SPRG_10826</name>
</gene>
<dbReference type="RefSeq" id="XP_012205175.1">
    <property type="nucleotide sequence ID" value="XM_012349785.1"/>
</dbReference>
<dbReference type="OMA" id="EVANVYF"/>
<dbReference type="Gene3D" id="1.20.1050.130">
    <property type="match status" value="1"/>
</dbReference>
<feature type="domain" description="GST N-terminal" evidence="2">
    <location>
        <begin position="5"/>
        <end position="84"/>
    </location>
</feature>
<organism evidence="4 5">
    <name type="scientific">Saprolegnia parasitica (strain CBS 223.65)</name>
    <dbReference type="NCBI Taxonomy" id="695850"/>
    <lineage>
        <taxon>Eukaryota</taxon>
        <taxon>Sar</taxon>
        <taxon>Stramenopiles</taxon>
        <taxon>Oomycota</taxon>
        <taxon>Saprolegniomycetes</taxon>
        <taxon>Saprolegniales</taxon>
        <taxon>Saprolegniaceae</taxon>
        <taxon>Saprolegnia</taxon>
    </lineage>
</organism>
<name>A0A067C0H8_SAPPC</name>
<evidence type="ECO:0008006" key="6">
    <source>
        <dbReference type="Google" id="ProtNLM"/>
    </source>
</evidence>
<dbReference type="SUPFAM" id="SSF47616">
    <property type="entry name" value="GST C-terminal domain-like"/>
    <property type="match status" value="1"/>
</dbReference>
<dbReference type="InterPro" id="IPR036282">
    <property type="entry name" value="Glutathione-S-Trfase_C_sf"/>
</dbReference>
<dbReference type="VEuPathDB" id="FungiDB:SPRG_10826"/>
<protein>
    <recommendedName>
        <fullName evidence="6">GST N-terminal domain-containing protein</fullName>
    </recommendedName>
</protein>
<dbReference type="CDD" id="cd03039">
    <property type="entry name" value="GST_N_Sigma_like"/>
    <property type="match status" value="1"/>
</dbReference>
<keyword evidence="1" id="KW-0812">Transmembrane</keyword>
<dbReference type="STRING" id="695850.A0A067C0H8"/>
<dbReference type="Pfam" id="PF14497">
    <property type="entry name" value="GST_C_3"/>
    <property type="match status" value="1"/>
</dbReference>
<sequence length="221" mass="25126">MTDAGGLVLRYFDIPGRAEITRLLFTIGDVPFQDKRIPKALYPHLKPKLRLPFGSLPTLEVQGETYGCSLAIARYAAKRVGLYPDDALDAFRIDHFAGLVHDTMVTLLVVLYMDGCAVLRAKRLRRARRRIPQLLEHFEAEAVGDGSFFSTISWLDVYLFDLIHNVLLRFCNVLRIPFDKYTKLQAIYKTILCDPKIAAYLTRTEGPGMMAFRPRCTTTHS</sequence>
<accession>A0A067C0H8</accession>
<evidence type="ECO:0000259" key="3">
    <source>
        <dbReference type="PROSITE" id="PS50405"/>
    </source>
</evidence>
<keyword evidence="5" id="KW-1185">Reference proteome</keyword>
<dbReference type="OrthoDB" id="420389at2759"/>
<dbReference type="GO" id="GO:0006749">
    <property type="term" value="P:glutathione metabolic process"/>
    <property type="evidence" value="ECO:0007669"/>
    <property type="project" value="TreeGrafter"/>
</dbReference>
<keyword evidence="1" id="KW-1133">Transmembrane helix</keyword>
<evidence type="ECO:0000256" key="1">
    <source>
        <dbReference type="SAM" id="Phobius"/>
    </source>
</evidence>
<dbReference type="PROSITE" id="PS50404">
    <property type="entry name" value="GST_NTER"/>
    <property type="match status" value="1"/>
</dbReference>
<evidence type="ECO:0000259" key="2">
    <source>
        <dbReference type="PROSITE" id="PS50404"/>
    </source>
</evidence>
<reference evidence="4 5" key="1">
    <citation type="journal article" date="2013" name="PLoS Genet.">
        <title>Distinctive expansion of potential virulence genes in the genome of the oomycete fish pathogen Saprolegnia parasitica.</title>
        <authorList>
            <person name="Jiang R.H."/>
            <person name="de Bruijn I."/>
            <person name="Haas B.J."/>
            <person name="Belmonte R."/>
            <person name="Lobach L."/>
            <person name="Christie J."/>
            <person name="van den Ackerveken G."/>
            <person name="Bottin A."/>
            <person name="Bulone V."/>
            <person name="Diaz-Moreno S.M."/>
            <person name="Dumas B."/>
            <person name="Fan L."/>
            <person name="Gaulin E."/>
            <person name="Govers F."/>
            <person name="Grenville-Briggs L.J."/>
            <person name="Horner N.R."/>
            <person name="Levin J.Z."/>
            <person name="Mammella M."/>
            <person name="Meijer H.J."/>
            <person name="Morris P."/>
            <person name="Nusbaum C."/>
            <person name="Oome S."/>
            <person name="Phillips A.J."/>
            <person name="van Rooyen D."/>
            <person name="Rzeszutek E."/>
            <person name="Saraiva M."/>
            <person name="Secombes C.J."/>
            <person name="Seidl M.F."/>
            <person name="Snel B."/>
            <person name="Stassen J.H."/>
            <person name="Sykes S."/>
            <person name="Tripathy S."/>
            <person name="van den Berg H."/>
            <person name="Vega-Arreguin J.C."/>
            <person name="Wawra S."/>
            <person name="Young S.K."/>
            <person name="Zeng Q."/>
            <person name="Dieguez-Uribeondo J."/>
            <person name="Russ C."/>
            <person name="Tyler B.M."/>
            <person name="van West P."/>
        </authorList>
    </citation>
    <scope>NUCLEOTIDE SEQUENCE [LARGE SCALE GENOMIC DNA]</scope>
    <source>
        <strain evidence="4 5">CBS 223.65</strain>
    </source>
</reference>
<dbReference type="PANTHER" id="PTHR11571">
    <property type="entry name" value="GLUTATHIONE S-TRANSFERASE"/>
    <property type="match status" value="1"/>
</dbReference>
<keyword evidence="1" id="KW-0472">Membrane</keyword>
<dbReference type="Proteomes" id="UP000030745">
    <property type="component" value="Unassembled WGS sequence"/>
</dbReference>
<dbReference type="GeneID" id="24132912"/>
<feature type="transmembrane region" description="Helical" evidence="1">
    <location>
        <begin position="104"/>
        <end position="121"/>
    </location>
</feature>
<dbReference type="SUPFAM" id="SSF52833">
    <property type="entry name" value="Thioredoxin-like"/>
    <property type="match status" value="1"/>
</dbReference>
<dbReference type="InterPro" id="IPR004045">
    <property type="entry name" value="Glutathione_S-Trfase_N"/>
</dbReference>
<dbReference type="AlphaFoldDB" id="A0A067C0H8"/>
<proteinExistence type="predicted"/>
<dbReference type="SFLD" id="SFLDS00019">
    <property type="entry name" value="Glutathione_Transferase_(cytos"/>
    <property type="match status" value="1"/>
</dbReference>
<dbReference type="InterPro" id="IPR050213">
    <property type="entry name" value="GST_superfamily"/>
</dbReference>
<dbReference type="InterPro" id="IPR004046">
    <property type="entry name" value="GST_C"/>
</dbReference>
<evidence type="ECO:0000313" key="4">
    <source>
        <dbReference type="EMBL" id="KDO24038.1"/>
    </source>
</evidence>
<dbReference type="InterPro" id="IPR036249">
    <property type="entry name" value="Thioredoxin-like_sf"/>
</dbReference>
<dbReference type="GO" id="GO:0004364">
    <property type="term" value="F:glutathione transferase activity"/>
    <property type="evidence" value="ECO:0007669"/>
    <property type="project" value="TreeGrafter"/>
</dbReference>
<feature type="domain" description="GST C-terminal" evidence="3">
    <location>
        <begin position="86"/>
        <end position="208"/>
    </location>
</feature>
<dbReference type="InterPro" id="IPR040079">
    <property type="entry name" value="Glutathione_S-Trfase"/>
</dbReference>
<evidence type="ECO:0000313" key="5">
    <source>
        <dbReference type="Proteomes" id="UP000030745"/>
    </source>
</evidence>
<dbReference type="PROSITE" id="PS50405">
    <property type="entry name" value="GST_CTER"/>
    <property type="match status" value="1"/>
</dbReference>
<dbReference type="KEGG" id="spar:SPRG_10826"/>
<dbReference type="EMBL" id="KK583246">
    <property type="protein sequence ID" value="KDO24038.1"/>
    <property type="molecule type" value="Genomic_DNA"/>
</dbReference>